<keyword evidence="1" id="KW-0812">Transmembrane</keyword>
<keyword evidence="3" id="KW-1185">Reference proteome</keyword>
<organism evidence="2 3">
    <name type="scientific">Sporolituus thermophilus DSM 23256</name>
    <dbReference type="NCBI Taxonomy" id="1123285"/>
    <lineage>
        <taxon>Bacteria</taxon>
        <taxon>Bacillati</taxon>
        <taxon>Bacillota</taxon>
        <taxon>Negativicutes</taxon>
        <taxon>Selenomonadales</taxon>
        <taxon>Sporomusaceae</taxon>
        <taxon>Sporolituus</taxon>
    </lineage>
</organism>
<proteinExistence type="predicted"/>
<keyword evidence="1" id="KW-1133">Transmembrane helix</keyword>
<dbReference type="AlphaFoldDB" id="A0A1G7KQY4"/>
<evidence type="ECO:0000256" key="1">
    <source>
        <dbReference type="SAM" id="Phobius"/>
    </source>
</evidence>
<accession>A0A1G7KQY4</accession>
<reference evidence="3" key="1">
    <citation type="submission" date="2016-10" db="EMBL/GenBank/DDBJ databases">
        <authorList>
            <person name="Varghese N."/>
            <person name="Submissions S."/>
        </authorList>
    </citation>
    <scope>NUCLEOTIDE SEQUENCE [LARGE SCALE GENOMIC DNA]</scope>
    <source>
        <strain evidence="3">DSM 23256</strain>
    </source>
</reference>
<name>A0A1G7KQY4_9FIRM</name>
<dbReference type="OrthoDB" id="1683241at2"/>
<dbReference type="EMBL" id="FNBU01000009">
    <property type="protein sequence ID" value="SDF39506.1"/>
    <property type="molecule type" value="Genomic_DNA"/>
</dbReference>
<evidence type="ECO:0000313" key="3">
    <source>
        <dbReference type="Proteomes" id="UP000243333"/>
    </source>
</evidence>
<protein>
    <submittedName>
        <fullName evidence="2">Uncharacterized protein</fullName>
    </submittedName>
</protein>
<dbReference type="STRING" id="1123285.SAMN05660235_01434"/>
<keyword evidence="1" id="KW-0472">Membrane</keyword>
<gene>
    <name evidence="2" type="ORF">SAMN05660235_01434</name>
</gene>
<feature type="transmembrane region" description="Helical" evidence="1">
    <location>
        <begin position="32"/>
        <end position="51"/>
    </location>
</feature>
<sequence>MLKVRLSLIMAGIAGALTLLFSFLNDARPLTLLYRSAISAFIFGLIGFALGQASQNILNRFKQELKTKGQNVDIISEAPAGVSFSPLTPDMVERVVRPD</sequence>
<dbReference type="Proteomes" id="UP000243333">
    <property type="component" value="Unassembled WGS sequence"/>
</dbReference>
<dbReference type="RefSeq" id="WP_093689465.1">
    <property type="nucleotide sequence ID" value="NZ_FNBU01000009.1"/>
</dbReference>
<evidence type="ECO:0000313" key="2">
    <source>
        <dbReference type="EMBL" id="SDF39506.1"/>
    </source>
</evidence>